<dbReference type="Pfam" id="PF22029">
    <property type="entry name" value="PhyR_sigma2"/>
    <property type="match status" value="1"/>
</dbReference>
<evidence type="ECO:0000259" key="6">
    <source>
        <dbReference type="Pfam" id="PF22029"/>
    </source>
</evidence>
<evidence type="ECO:0000256" key="1">
    <source>
        <dbReference type="ARBA" id="ARBA00010641"/>
    </source>
</evidence>
<dbReference type="PANTHER" id="PTHR43133:SF25">
    <property type="entry name" value="RNA POLYMERASE SIGMA FACTOR RFAY-RELATED"/>
    <property type="match status" value="1"/>
</dbReference>
<dbReference type="Gene3D" id="1.10.10.10">
    <property type="entry name" value="Winged helix-like DNA-binding domain superfamily/Winged helix DNA-binding domain"/>
    <property type="match status" value="1"/>
</dbReference>
<sequence length="174" mass="19431">MHAGNAEMESVKARIVAFLPRLRRFCMVLSRSEDRGDDLMQATVERALTRIDQWQPGTSLESWMFRIAQNIHIDEARASARRGTSIDIDEAVSIAGDDGRAIVEGRSDLERAKMAMATLPDDQRALMALVVLDGRTYKEAAEILDIPIGTVMSRIARARQSIDRALYGERQDNG</sequence>
<dbReference type="Gene3D" id="1.10.1740.10">
    <property type="match status" value="1"/>
</dbReference>
<dbReference type="SUPFAM" id="SSF88659">
    <property type="entry name" value="Sigma3 and sigma4 domains of RNA polymerase sigma factors"/>
    <property type="match status" value="1"/>
</dbReference>
<evidence type="ECO:0000313" key="8">
    <source>
        <dbReference type="Proteomes" id="UP000263833"/>
    </source>
</evidence>
<evidence type="ECO:0000256" key="4">
    <source>
        <dbReference type="ARBA" id="ARBA00023163"/>
    </source>
</evidence>
<dbReference type="CDD" id="cd06171">
    <property type="entry name" value="Sigma70_r4"/>
    <property type="match status" value="1"/>
</dbReference>
<dbReference type="InterPro" id="IPR053866">
    <property type="entry name" value="PhyR_sigma2"/>
</dbReference>
<keyword evidence="2" id="KW-0805">Transcription regulation</keyword>
<dbReference type="AlphaFoldDB" id="A0A371B500"/>
<evidence type="ECO:0000259" key="5">
    <source>
        <dbReference type="Pfam" id="PF08281"/>
    </source>
</evidence>
<reference evidence="8" key="1">
    <citation type="submission" date="2018-08" db="EMBL/GenBank/DDBJ databases">
        <authorList>
            <person name="Kim S.-J."/>
            <person name="Jung G.-Y."/>
        </authorList>
    </citation>
    <scope>NUCLEOTIDE SEQUENCE [LARGE SCALE GENOMIC DNA]</scope>
    <source>
        <strain evidence="8">GY_G</strain>
    </source>
</reference>
<feature type="domain" description="RNA polymerase sigma factor 70 region 4 type 2" evidence="5">
    <location>
        <begin position="111"/>
        <end position="161"/>
    </location>
</feature>
<keyword evidence="3" id="KW-0731">Sigma factor</keyword>
<evidence type="ECO:0000256" key="3">
    <source>
        <dbReference type="ARBA" id="ARBA00023082"/>
    </source>
</evidence>
<dbReference type="OrthoDB" id="9797134at2"/>
<keyword evidence="8" id="KW-1185">Reference proteome</keyword>
<dbReference type="PANTHER" id="PTHR43133">
    <property type="entry name" value="RNA POLYMERASE ECF-TYPE SIGMA FACTO"/>
    <property type="match status" value="1"/>
</dbReference>
<protein>
    <submittedName>
        <fullName evidence="7">RNA polymerase sigma factor</fullName>
    </submittedName>
</protein>
<dbReference type="InterPro" id="IPR013249">
    <property type="entry name" value="RNA_pol_sigma70_r4_t2"/>
</dbReference>
<dbReference type="InterPro" id="IPR013325">
    <property type="entry name" value="RNA_pol_sigma_r2"/>
</dbReference>
<gene>
    <name evidence="7" type="ORF">DXH95_11735</name>
</gene>
<organism evidence="7 8">
    <name type="scientific">Sphingorhabdus pulchriflava</name>
    <dbReference type="NCBI Taxonomy" id="2292257"/>
    <lineage>
        <taxon>Bacteria</taxon>
        <taxon>Pseudomonadati</taxon>
        <taxon>Pseudomonadota</taxon>
        <taxon>Alphaproteobacteria</taxon>
        <taxon>Sphingomonadales</taxon>
        <taxon>Sphingomonadaceae</taxon>
        <taxon>Sphingorhabdus</taxon>
    </lineage>
</organism>
<dbReference type="GO" id="GO:0016987">
    <property type="term" value="F:sigma factor activity"/>
    <property type="evidence" value="ECO:0007669"/>
    <property type="project" value="UniProtKB-KW"/>
</dbReference>
<feature type="domain" description="PhyR sigma2" evidence="6">
    <location>
        <begin position="15"/>
        <end position="67"/>
    </location>
</feature>
<dbReference type="InterPro" id="IPR039425">
    <property type="entry name" value="RNA_pol_sigma-70-like"/>
</dbReference>
<comment type="caution">
    <text evidence="7">The sequence shown here is derived from an EMBL/GenBank/DDBJ whole genome shotgun (WGS) entry which is preliminary data.</text>
</comment>
<dbReference type="SUPFAM" id="SSF88946">
    <property type="entry name" value="Sigma2 domain of RNA polymerase sigma factors"/>
    <property type="match status" value="1"/>
</dbReference>
<comment type="similarity">
    <text evidence="1">Belongs to the sigma-70 factor family. ECF subfamily.</text>
</comment>
<proteinExistence type="inferred from homology"/>
<evidence type="ECO:0000313" key="7">
    <source>
        <dbReference type="EMBL" id="RDV02624.1"/>
    </source>
</evidence>
<dbReference type="EMBL" id="QRGP01000002">
    <property type="protein sequence ID" value="RDV02624.1"/>
    <property type="molecule type" value="Genomic_DNA"/>
</dbReference>
<dbReference type="Pfam" id="PF08281">
    <property type="entry name" value="Sigma70_r4_2"/>
    <property type="match status" value="1"/>
</dbReference>
<dbReference type="RefSeq" id="WP_115549728.1">
    <property type="nucleotide sequence ID" value="NZ_QRGP01000002.1"/>
</dbReference>
<keyword evidence="4" id="KW-0804">Transcription</keyword>
<dbReference type="InterPro" id="IPR014284">
    <property type="entry name" value="RNA_pol_sigma-70_dom"/>
</dbReference>
<dbReference type="InterPro" id="IPR036388">
    <property type="entry name" value="WH-like_DNA-bd_sf"/>
</dbReference>
<evidence type="ECO:0000256" key="2">
    <source>
        <dbReference type="ARBA" id="ARBA00023015"/>
    </source>
</evidence>
<dbReference type="NCBIfam" id="TIGR02937">
    <property type="entry name" value="sigma70-ECF"/>
    <property type="match status" value="1"/>
</dbReference>
<dbReference type="GO" id="GO:0006352">
    <property type="term" value="P:DNA-templated transcription initiation"/>
    <property type="evidence" value="ECO:0007669"/>
    <property type="project" value="InterPro"/>
</dbReference>
<name>A0A371B500_9SPHN</name>
<dbReference type="Proteomes" id="UP000263833">
    <property type="component" value="Unassembled WGS sequence"/>
</dbReference>
<accession>A0A371B500</accession>
<dbReference type="GO" id="GO:0003677">
    <property type="term" value="F:DNA binding"/>
    <property type="evidence" value="ECO:0007669"/>
    <property type="project" value="InterPro"/>
</dbReference>
<dbReference type="InterPro" id="IPR013324">
    <property type="entry name" value="RNA_pol_sigma_r3/r4-like"/>
</dbReference>